<organism evidence="1 2">
    <name type="scientific">Larimichthys crocea</name>
    <name type="common">Large yellow croaker</name>
    <name type="synonym">Pseudosciaena crocea</name>
    <dbReference type="NCBI Taxonomy" id="215358"/>
    <lineage>
        <taxon>Eukaryota</taxon>
        <taxon>Metazoa</taxon>
        <taxon>Chordata</taxon>
        <taxon>Craniata</taxon>
        <taxon>Vertebrata</taxon>
        <taxon>Euteleostomi</taxon>
        <taxon>Actinopterygii</taxon>
        <taxon>Neopterygii</taxon>
        <taxon>Teleostei</taxon>
        <taxon>Neoteleostei</taxon>
        <taxon>Acanthomorphata</taxon>
        <taxon>Eupercaria</taxon>
        <taxon>Sciaenidae</taxon>
        <taxon>Larimichthys</taxon>
    </lineage>
</organism>
<accession>A0ACD3QI48</accession>
<gene>
    <name evidence="1" type="ORF">E3U43_016581</name>
</gene>
<dbReference type="EMBL" id="CM011692">
    <property type="protein sequence ID" value="TMS06822.1"/>
    <property type="molecule type" value="Genomic_DNA"/>
</dbReference>
<sequence>MMCSVPEDYKQLLQFVYSSQRPLAVTAGELLYSRLLDAVAPASDTQDGVNEEEAREQQISSRLKALLRFYQESELHKHVVYLVDSLWDCGGALLKDWPALTSVLLQEPSSHSPGN</sequence>
<name>A0ACD3QI48_LARCR</name>
<proteinExistence type="predicted"/>
<reference evidence="1" key="1">
    <citation type="submission" date="2018-11" db="EMBL/GenBank/DDBJ databases">
        <title>The sequence and de novo assembly of Larimichthys crocea genome using PacBio and Hi-C technologies.</title>
        <authorList>
            <person name="Xu P."/>
            <person name="Chen B."/>
            <person name="Zhou Z."/>
            <person name="Ke Q."/>
            <person name="Wu Y."/>
            <person name="Bai H."/>
            <person name="Pu F."/>
        </authorList>
    </citation>
    <scope>NUCLEOTIDE SEQUENCE</scope>
    <source>
        <tissue evidence="1">Muscle</tissue>
    </source>
</reference>
<evidence type="ECO:0000313" key="1">
    <source>
        <dbReference type="EMBL" id="TMS06822.1"/>
    </source>
</evidence>
<dbReference type="Proteomes" id="UP000793456">
    <property type="component" value="Chromosome XIX"/>
</dbReference>
<protein>
    <submittedName>
        <fullName evidence="1">Uncharacterized protein</fullName>
    </submittedName>
</protein>
<keyword evidence="2" id="KW-1185">Reference proteome</keyword>
<evidence type="ECO:0000313" key="2">
    <source>
        <dbReference type="Proteomes" id="UP000793456"/>
    </source>
</evidence>
<comment type="caution">
    <text evidence="1">The sequence shown here is derived from an EMBL/GenBank/DDBJ whole genome shotgun (WGS) entry which is preliminary data.</text>
</comment>